<evidence type="ECO:0000313" key="2">
    <source>
        <dbReference type="Proteomes" id="UP000260680"/>
    </source>
</evidence>
<evidence type="ECO:0000313" key="1">
    <source>
        <dbReference type="EMBL" id="RFZ77640.1"/>
    </source>
</evidence>
<accession>A0A3E2N9P7</accession>
<comment type="caution">
    <text evidence="1">The sequence shown here is derived from an EMBL/GenBank/DDBJ whole genome shotgun (WGS) entry which is preliminary data.</text>
</comment>
<dbReference type="Proteomes" id="UP000260680">
    <property type="component" value="Unassembled WGS sequence"/>
</dbReference>
<reference evidence="1 2" key="1">
    <citation type="submission" date="2018-07" db="EMBL/GenBank/DDBJ databases">
        <title>New species, Clostridium PI-S10-A1B.</title>
        <authorList>
            <person name="Krishna G."/>
            <person name="Summeta K."/>
            <person name="Shikha S."/>
            <person name="Prabhu P.B."/>
            <person name="Suresh K."/>
        </authorList>
    </citation>
    <scope>NUCLEOTIDE SEQUENCE [LARGE SCALE GENOMIC DNA]</scope>
    <source>
        <strain evidence="1 2">PI-S10-A1B</strain>
    </source>
</reference>
<organism evidence="1 2">
    <name type="scientific">Lacrimispora amygdalina</name>
    <dbReference type="NCBI Taxonomy" id="253257"/>
    <lineage>
        <taxon>Bacteria</taxon>
        <taxon>Bacillati</taxon>
        <taxon>Bacillota</taxon>
        <taxon>Clostridia</taxon>
        <taxon>Lachnospirales</taxon>
        <taxon>Lachnospiraceae</taxon>
        <taxon>Lacrimispora</taxon>
    </lineage>
</organism>
<sequence length="68" mass="7888">MFYKFESLQLITNFLQLLPQQTRKRTKLYELQKFQKPSKIGPFGGGRSGMKAYKMTYPQIPTLKSAGK</sequence>
<dbReference type="AlphaFoldDB" id="A0A3E2N9P7"/>
<dbReference type="EMBL" id="QOHO01000057">
    <property type="protein sequence ID" value="RFZ77640.1"/>
    <property type="molecule type" value="Genomic_DNA"/>
</dbReference>
<name>A0A3E2N9P7_9FIRM</name>
<protein>
    <submittedName>
        <fullName evidence="1">Uncharacterized protein</fullName>
    </submittedName>
</protein>
<gene>
    <name evidence="1" type="ORF">DS742_17655</name>
</gene>
<proteinExistence type="predicted"/>